<dbReference type="EMBL" id="JBGNUJ010000008">
    <property type="protein sequence ID" value="KAL3956131.1"/>
    <property type="molecule type" value="Genomic_DNA"/>
</dbReference>
<comment type="caution">
    <text evidence="1">The sequence shown here is derived from an EMBL/GenBank/DDBJ whole genome shotgun (WGS) entry which is preliminary data.</text>
</comment>
<keyword evidence="2" id="KW-1185">Reference proteome</keyword>
<sequence>MHFPFSIAAVVAVAGFAVAAPTEFQPMLIGRPMQCLPQGATCQTFGSRDRCCSGNCELPSRNAVTGRCGAK</sequence>
<dbReference type="Proteomes" id="UP001638806">
    <property type="component" value="Unassembled WGS sequence"/>
</dbReference>
<proteinExistence type="predicted"/>
<gene>
    <name evidence="1" type="ORF">ACCO45_008977</name>
</gene>
<accession>A0ACC4DIB6</accession>
<name>A0ACC4DIB6_PURLI</name>
<organism evidence="1 2">
    <name type="scientific">Purpureocillium lilacinum</name>
    <name type="common">Paecilomyces lilacinus</name>
    <dbReference type="NCBI Taxonomy" id="33203"/>
    <lineage>
        <taxon>Eukaryota</taxon>
        <taxon>Fungi</taxon>
        <taxon>Dikarya</taxon>
        <taxon>Ascomycota</taxon>
        <taxon>Pezizomycotina</taxon>
        <taxon>Sordariomycetes</taxon>
        <taxon>Hypocreomycetidae</taxon>
        <taxon>Hypocreales</taxon>
        <taxon>Ophiocordycipitaceae</taxon>
        <taxon>Purpureocillium</taxon>
    </lineage>
</organism>
<protein>
    <submittedName>
        <fullName evidence="1">Uncharacterized protein</fullName>
    </submittedName>
</protein>
<evidence type="ECO:0000313" key="2">
    <source>
        <dbReference type="Proteomes" id="UP001638806"/>
    </source>
</evidence>
<evidence type="ECO:0000313" key="1">
    <source>
        <dbReference type="EMBL" id="KAL3956131.1"/>
    </source>
</evidence>
<reference evidence="1" key="1">
    <citation type="submission" date="2024-12" db="EMBL/GenBank/DDBJ databases">
        <title>Comparative genomics and development of molecular markers within Purpureocillium lilacinum and among Purpureocillium species.</title>
        <authorList>
            <person name="Yeh Z.-Y."/>
            <person name="Ni N.-T."/>
            <person name="Lo P.-H."/>
            <person name="Mushyakhwo K."/>
            <person name="Lin C.-F."/>
            <person name="Nai Y.-S."/>
        </authorList>
    </citation>
    <scope>NUCLEOTIDE SEQUENCE</scope>
    <source>
        <strain evidence="1">NCHU-NPUST-175</strain>
    </source>
</reference>